<evidence type="ECO:0000256" key="5">
    <source>
        <dbReference type="ARBA" id="ARBA00023136"/>
    </source>
</evidence>
<evidence type="ECO:0000313" key="7">
    <source>
        <dbReference type="EMBL" id="KZT53064.1"/>
    </source>
</evidence>
<dbReference type="InterPro" id="IPR039357">
    <property type="entry name" value="SRD5A/TECR"/>
</dbReference>
<dbReference type="Gene3D" id="1.20.120.1630">
    <property type="match status" value="1"/>
</dbReference>
<evidence type="ECO:0000256" key="3">
    <source>
        <dbReference type="ARBA" id="ARBA00022692"/>
    </source>
</evidence>
<keyword evidence="3" id="KW-0812">Transmembrane</keyword>
<dbReference type="PANTHER" id="PTHR10556:SF43">
    <property type="entry name" value="STEROID 5-ALPHA-REDUCTASE DET2"/>
    <property type="match status" value="1"/>
</dbReference>
<dbReference type="PROSITE" id="PS50244">
    <property type="entry name" value="S5A_REDUCTASE"/>
    <property type="match status" value="1"/>
</dbReference>
<dbReference type="PANTHER" id="PTHR10556">
    <property type="entry name" value="3-OXO-5-ALPHA-STEROID 4-DEHYDROGENASE"/>
    <property type="match status" value="1"/>
</dbReference>
<dbReference type="OrthoDB" id="5788137at2759"/>
<dbReference type="GO" id="GO:0006629">
    <property type="term" value="P:lipid metabolic process"/>
    <property type="evidence" value="ECO:0007669"/>
    <property type="project" value="InterPro"/>
</dbReference>
<comment type="subcellular location">
    <subcellularLocation>
        <location evidence="1">Membrane</location>
        <topology evidence="1">Multi-pass membrane protein</topology>
    </subcellularLocation>
</comment>
<dbReference type="GO" id="GO:0016627">
    <property type="term" value="F:oxidoreductase activity, acting on the CH-CH group of donors"/>
    <property type="evidence" value="ECO:0007669"/>
    <property type="project" value="InterPro"/>
</dbReference>
<organism evidence="7 8">
    <name type="scientific">Calocera cornea HHB12733</name>
    <dbReference type="NCBI Taxonomy" id="1353952"/>
    <lineage>
        <taxon>Eukaryota</taxon>
        <taxon>Fungi</taxon>
        <taxon>Dikarya</taxon>
        <taxon>Basidiomycota</taxon>
        <taxon>Agaricomycotina</taxon>
        <taxon>Dacrymycetes</taxon>
        <taxon>Dacrymycetales</taxon>
        <taxon>Dacrymycetaceae</taxon>
        <taxon>Calocera</taxon>
    </lineage>
</organism>
<dbReference type="FunCoup" id="A0A165DLE5">
    <property type="interactions" value="16"/>
</dbReference>
<dbReference type="GO" id="GO:0016020">
    <property type="term" value="C:membrane"/>
    <property type="evidence" value="ECO:0007669"/>
    <property type="project" value="UniProtKB-SubCell"/>
</dbReference>
<evidence type="ECO:0000256" key="1">
    <source>
        <dbReference type="ARBA" id="ARBA00004141"/>
    </source>
</evidence>
<accession>A0A165DLE5</accession>
<keyword evidence="4" id="KW-1133">Transmembrane helix</keyword>
<gene>
    <name evidence="7" type="ORF">CALCODRAFT_63345</name>
</gene>
<dbReference type="AlphaFoldDB" id="A0A165DLE5"/>
<evidence type="ECO:0000259" key="6">
    <source>
        <dbReference type="Pfam" id="PF02544"/>
    </source>
</evidence>
<dbReference type="Pfam" id="PF02544">
    <property type="entry name" value="Steroid_dh"/>
    <property type="match status" value="1"/>
</dbReference>
<keyword evidence="5" id="KW-0472">Membrane</keyword>
<evidence type="ECO:0000313" key="8">
    <source>
        <dbReference type="Proteomes" id="UP000076842"/>
    </source>
</evidence>
<dbReference type="STRING" id="1353952.A0A165DLE5"/>
<evidence type="ECO:0000256" key="2">
    <source>
        <dbReference type="ARBA" id="ARBA00007742"/>
    </source>
</evidence>
<dbReference type="Proteomes" id="UP000076842">
    <property type="component" value="Unassembled WGS sequence"/>
</dbReference>
<dbReference type="EMBL" id="KV424047">
    <property type="protein sequence ID" value="KZT53064.1"/>
    <property type="molecule type" value="Genomic_DNA"/>
</dbReference>
<proteinExistence type="inferred from homology"/>
<evidence type="ECO:0000256" key="4">
    <source>
        <dbReference type="ARBA" id="ARBA00022989"/>
    </source>
</evidence>
<feature type="domain" description="3-oxo-5-alpha-steroid 4-dehydrogenase C-terminal" evidence="6">
    <location>
        <begin position="59"/>
        <end position="221"/>
    </location>
</feature>
<protein>
    <recommendedName>
        <fullName evidence="6">3-oxo-5-alpha-steroid 4-dehydrogenase C-terminal domain-containing protein</fullName>
    </recommendedName>
</protein>
<comment type="similarity">
    <text evidence="2">Belongs to the steroid 5-alpha reductase family.</text>
</comment>
<keyword evidence="8" id="KW-1185">Reference proteome</keyword>
<dbReference type="InParanoid" id="A0A165DLE5"/>
<sequence length="222" mass="24786">MEIPAPLCLLGTYIWAPLAASGPPPLRSPSTLLAALFCAHYLHRAVIQPLISPRRSPSHIIVPLMATVYQLCNGSLLGAFLSSGEVAPAAWDSPAFWAWLCLFAAGMAGNIYHDNLLMSLRRRTHAAAKEKNEKPHYGVPRGGLFALVSYPNYLCEWLEWLGWAMASTVRTGFPPKYLTPPWVFLLSELCVMLPRAVSGHGWYKQKFDDYPRERKAVIPWLL</sequence>
<reference evidence="7 8" key="1">
    <citation type="journal article" date="2016" name="Mol. Biol. Evol.">
        <title>Comparative Genomics of Early-Diverging Mushroom-Forming Fungi Provides Insights into the Origins of Lignocellulose Decay Capabilities.</title>
        <authorList>
            <person name="Nagy L.G."/>
            <person name="Riley R."/>
            <person name="Tritt A."/>
            <person name="Adam C."/>
            <person name="Daum C."/>
            <person name="Floudas D."/>
            <person name="Sun H."/>
            <person name="Yadav J.S."/>
            <person name="Pangilinan J."/>
            <person name="Larsson K.H."/>
            <person name="Matsuura K."/>
            <person name="Barry K."/>
            <person name="Labutti K."/>
            <person name="Kuo R."/>
            <person name="Ohm R.A."/>
            <person name="Bhattacharya S.S."/>
            <person name="Shirouzu T."/>
            <person name="Yoshinaga Y."/>
            <person name="Martin F.M."/>
            <person name="Grigoriev I.V."/>
            <person name="Hibbett D.S."/>
        </authorList>
    </citation>
    <scope>NUCLEOTIDE SEQUENCE [LARGE SCALE GENOMIC DNA]</scope>
    <source>
        <strain evidence="7 8">HHB12733</strain>
    </source>
</reference>
<dbReference type="InterPro" id="IPR001104">
    <property type="entry name" value="3-oxo-5_a-steroid_4-DH_C"/>
</dbReference>
<name>A0A165DLE5_9BASI</name>